<dbReference type="GO" id="GO:0003746">
    <property type="term" value="F:translation elongation factor activity"/>
    <property type="evidence" value="ECO:0007669"/>
    <property type="project" value="UniProtKB-KW"/>
</dbReference>
<dbReference type="Gene3D" id="1.10.287.180">
    <property type="entry name" value="Transcription elongation factor, GreA/GreB, N-terminal domain"/>
    <property type="match status" value="1"/>
</dbReference>
<dbReference type="InterPro" id="IPR006359">
    <property type="entry name" value="Tscrpt_elong_fac_GreA"/>
</dbReference>
<dbReference type="InterPro" id="IPR018151">
    <property type="entry name" value="TF_GreA/GreB_CS"/>
</dbReference>
<evidence type="ECO:0000256" key="9">
    <source>
        <dbReference type="RuleBase" id="RU000556"/>
    </source>
</evidence>
<dbReference type="InterPro" id="IPR028624">
    <property type="entry name" value="Tscrpt_elong_fac_GreA/B"/>
</dbReference>
<dbReference type="Pfam" id="PF03449">
    <property type="entry name" value="GreA_GreB_N"/>
    <property type="match status" value="1"/>
</dbReference>
<evidence type="ECO:0000313" key="12">
    <source>
        <dbReference type="EMBL" id="PIP17171.1"/>
    </source>
</evidence>
<feature type="domain" description="Transcription elongation factor GreA/GreB C-terminal" evidence="10">
    <location>
        <begin position="77"/>
        <end position="147"/>
    </location>
</feature>
<keyword evidence="5 8" id="KW-0804">Transcription</keyword>
<dbReference type="NCBIfam" id="TIGR01462">
    <property type="entry name" value="greA"/>
    <property type="match status" value="1"/>
</dbReference>
<dbReference type="PROSITE" id="PS00829">
    <property type="entry name" value="GREAB_1"/>
    <property type="match status" value="1"/>
</dbReference>
<keyword evidence="12" id="KW-0648">Protein biosynthesis</keyword>
<dbReference type="InterPro" id="IPR036953">
    <property type="entry name" value="GreA/GreB_C_sf"/>
</dbReference>
<dbReference type="InterPro" id="IPR022691">
    <property type="entry name" value="Tscrpt_elong_fac_GreA/B_N"/>
</dbReference>
<dbReference type="SUPFAM" id="SSF54534">
    <property type="entry name" value="FKBP-like"/>
    <property type="match status" value="1"/>
</dbReference>
<dbReference type="Pfam" id="PF01272">
    <property type="entry name" value="GreA_GreB"/>
    <property type="match status" value="1"/>
</dbReference>
<dbReference type="GO" id="GO:0006354">
    <property type="term" value="P:DNA-templated transcription elongation"/>
    <property type="evidence" value="ECO:0007669"/>
    <property type="project" value="TreeGrafter"/>
</dbReference>
<keyword evidence="12" id="KW-0251">Elongation factor</keyword>
<dbReference type="PANTHER" id="PTHR30437:SF4">
    <property type="entry name" value="TRANSCRIPTION ELONGATION FACTOR GREA"/>
    <property type="match status" value="1"/>
</dbReference>
<evidence type="ECO:0000256" key="7">
    <source>
        <dbReference type="ARBA" id="ARBA00030776"/>
    </source>
</evidence>
<name>A0A2G9YF66_9BACT</name>
<dbReference type="HAMAP" id="MF_00105">
    <property type="entry name" value="GreA_GreB"/>
    <property type="match status" value="1"/>
</dbReference>
<reference evidence="12 13" key="1">
    <citation type="submission" date="2017-09" db="EMBL/GenBank/DDBJ databases">
        <title>Depth-based differentiation of microbial function through sediment-hosted aquifers and enrichment of novel symbionts in the deep terrestrial subsurface.</title>
        <authorList>
            <person name="Probst A.J."/>
            <person name="Ladd B."/>
            <person name="Jarett J.K."/>
            <person name="Geller-Mcgrath D.E."/>
            <person name="Sieber C.M."/>
            <person name="Emerson J.B."/>
            <person name="Anantharaman K."/>
            <person name="Thomas B.C."/>
            <person name="Malmstrom R."/>
            <person name="Stieglmeier M."/>
            <person name="Klingl A."/>
            <person name="Woyke T."/>
            <person name="Ryan C.M."/>
            <person name="Banfield J.F."/>
        </authorList>
    </citation>
    <scope>NUCLEOTIDE SEQUENCE [LARGE SCALE GENOMIC DNA]</scope>
    <source>
        <strain evidence="12">CG23_combo_of_CG06-09_8_20_14_all_37_13</strain>
    </source>
</reference>
<protein>
    <recommendedName>
        <fullName evidence="2 8">Transcription elongation factor GreA</fullName>
    </recommendedName>
    <alternativeName>
        <fullName evidence="7 8">Transcript cleavage factor GreA</fullName>
    </alternativeName>
</protein>
<dbReference type="AlphaFoldDB" id="A0A2G9YF66"/>
<evidence type="ECO:0000256" key="1">
    <source>
        <dbReference type="ARBA" id="ARBA00008213"/>
    </source>
</evidence>
<dbReference type="EMBL" id="PCRH01000030">
    <property type="protein sequence ID" value="PIP17171.1"/>
    <property type="molecule type" value="Genomic_DNA"/>
</dbReference>
<dbReference type="NCBIfam" id="NF001263">
    <property type="entry name" value="PRK00226.1-4"/>
    <property type="match status" value="1"/>
</dbReference>
<keyword evidence="8" id="KW-0175">Coiled coil</keyword>
<gene>
    <name evidence="8" type="primary">greA</name>
    <name evidence="12" type="ORF">COX44_01350</name>
</gene>
<evidence type="ECO:0000256" key="2">
    <source>
        <dbReference type="ARBA" id="ARBA00013729"/>
    </source>
</evidence>
<dbReference type="FunFam" id="1.10.287.180:FF:000001">
    <property type="entry name" value="Transcription elongation factor GreA"/>
    <property type="match status" value="1"/>
</dbReference>
<dbReference type="PIRSF" id="PIRSF006092">
    <property type="entry name" value="GreA_GreB"/>
    <property type="match status" value="1"/>
</dbReference>
<dbReference type="InterPro" id="IPR001437">
    <property type="entry name" value="Tscrpt_elong_fac_GreA/B_C"/>
</dbReference>
<keyword evidence="4 8" id="KW-0238">DNA-binding</keyword>
<dbReference type="InterPro" id="IPR036805">
    <property type="entry name" value="Tscrpt_elong_fac_GreA/B_N_sf"/>
</dbReference>
<dbReference type="InterPro" id="IPR023459">
    <property type="entry name" value="Tscrpt_elong_fac_GreA/B_fam"/>
</dbReference>
<comment type="caution">
    <text evidence="12">The sequence shown here is derived from an EMBL/GenBank/DDBJ whole genome shotgun (WGS) entry which is preliminary data.</text>
</comment>
<evidence type="ECO:0000313" key="13">
    <source>
        <dbReference type="Proteomes" id="UP000231480"/>
    </source>
</evidence>
<keyword evidence="3 8" id="KW-0805">Transcription regulation</keyword>
<comment type="function">
    <text evidence="6 8 9">Necessary for efficient RNA polymerase transcription elongation past template-encoded arresting sites. The arresting sites in DNA have the property of trapping a certain fraction of elongating RNA polymerases that pass through, resulting in locked ternary complexes. Cleavage of the nascent transcript by cleavage factors such as GreA or GreB allows the resumption of elongation from the new 3'terminus. GreA releases sequences of 2 to 3 nucleotides.</text>
</comment>
<evidence type="ECO:0000256" key="6">
    <source>
        <dbReference type="ARBA" id="ARBA00024916"/>
    </source>
</evidence>
<evidence type="ECO:0000256" key="5">
    <source>
        <dbReference type="ARBA" id="ARBA00023163"/>
    </source>
</evidence>
<dbReference type="GO" id="GO:0070063">
    <property type="term" value="F:RNA polymerase binding"/>
    <property type="evidence" value="ECO:0007669"/>
    <property type="project" value="InterPro"/>
</dbReference>
<evidence type="ECO:0000259" key="10">
    <source>
        <dbReference type="Pfam" id="PF01272"/>
    </source>
</evidence>
<feature type="domain" description="Transcription elongation factor GreA/GreB N-terminal" evidence="11">
    <location>
        <begin position="3"/>
        <end position="71"/>
    </location>
</feature>
<evidence type="ECO:0000256" key="3">
    <source>
        <dbReference type="ARBA" id="ARBA00023015"/>
    </source>
</evidence>
<comment type="similarity">
    <text evidence="1 8 9">Belongs to the GreA/GreB family.</text>
</comment>
<dbReference type="Gene3D" id="3.10.50.30">
    <property type="entry name" value="Transcription elongation factor, GreA/GreB, C-terminal domain"/>
    <property type="match status" value="1"/>
</dbReference>
<dbReference type="Proteomes" id="UP000231480">
    <property type="component" value="Unassembled WGS sequence"/>
</dbReference>
<accession>A0A2G9YF66</accession>
<sequence>MNLTKENLEKLQKKLDFLKKPKRREISLRIQSAKELGDLSENAEYNEAKEAQSLNEAAIAELEKQIREATIIEESKSNKIQISSNVKVQSVKGVQQFTIVSSNESNPLEGKISDESPLGKILINHCAGDKVELELPDQKVNYKILEVR</sequence>
<dbReference type="PANTHER" id="PTHR30437">
    <property type="entry name" value="TRANSCRIPTION ELONGATION FACTOR GREA"/>
    <property type="match status" value="1"/>
</dbReference>
<evidence type="ECO:0000256" key="4">
    <source>
        <dbReference type="ARBA" id="ARBA00023125"/>
    </source>
</evidence>
<feature type="coiled-coil region" evidence="8">
    <location>
        <begin position="45"/>
        <end position="79"/>
    </location>
</feature>
<dbReference type="GO" id="GO:0032784">
    <property type="term" value="P:regulation of DNA-templated transcription elongation"/>
    <property type="evidence" value="ECO:0007669"/>
    <property type="project" value="UniProtKB-UniRule"/>
</dbReference>
<dbReference type="GO" id="GO:0003677">
    <property type="term" value="F:DNA binding"/>
    <property type="evidence" value="ECO:0007669"/>
    <property type="project" value="UniProtKB-UniRule"/>
</dbReference>
<evidence type="ECO:0000256" key="8">
    <source>
        <dbReference type="HAMAP-Rule" id="MF_00105"/>
    </source>
</evidence>
<evidence type="ECO:0000259" key="11">
    <source>
        <dbReference type="Pfam" id="PF03449"/>
    </source>
</evidence>
<organism evidence="12 13">
    <name type="scientific">Candidatus Portnoybacteria bacterium CG23_combo_of_CG06-09_8_20_14_all_37_13</name>
    <dbReference type="NCBI Taxonomy" id="1974819"/>
    <lineage>
        <taxon>Bacteria</taxon>
        <taxon>Candidatus Portnoyibacteriota</taxon>
    </lineage>
</organism>
<dbReference type="SUPFAM" id="SSF46557">
    <property type="entry name" value="GreA transcript cleavage protein, N-terminal domain"/>
    <property type="match status" value="1"/>
</dbReference>
<proteinExistence type="inferred from homology"/>